<sequence>MGEEQQPHETMKPLVVPLQPVEEAPIRCSQRARRPTLLGDYVVYMGEADCDIRNAMDLVSCNQAMSCPQSFEWLDAMKDEIQSMFHNDVRELMELFYGFKPIDSFQKKFIWSSLKVSKRVIRNIRFVKNKIDQCIYLKVNESKFIFFLYVDDILLASSDINVLHETKSVLSKAFDMKDLGKVSFVLGIKIHGDRPRGVLELSQKAYIERVLAKFNMQGSKPGDVPIIKGEVLSKKSYPKNEIKRKSMKNIPNASAIGSLMYAQVYTRLDIAFAIMEAEFMAYHKVAAGIVIKNFISGLLVVDSISRPMLIYCDNSAIVFFPKNNKNYSGSKRIEIKYLAVKDMVKRGDIVVEHLEIEAMIADPLTKGV</sequence>
<reference evidence="3" key="1">
    <citation type="submission" date="2025-08" db="UniProtKB">
        <authorList>
            <consortium name="RefSeq"/>
        </authorList>
    </citation>
    <scope>IDENTIFICATION</scope>
</reference>
<accession>A0A6I9QBX8</accession>
<dbReference type="SUPFAM" id="SSF56672">
    <property type="entry name" value="DNA/RNA polymerases"/>
    <property type="match status" value="1"/>
</dbReference>
<proteinExistence type="predicted"/>
<dbReference type="InterPro" id="IPR043502">
    <property type="entry name" value="DNA/RNA_pol_sf"/>
</dbReference>
<evidence type="ECO:0000313" key="2">
    <source>
        <dbReference type="Proteomes" id="UP000504607"/>
    </source>
</evidence>
<name>A0A6I9QBX8_ELAGV</name>
<protein>
    <submittedName>
        <fullName evidence="3">Uncharacterized protein LOC105033231</fullName>
    </submittedName>
</protein>
<organism evidence="2 3">
    <name type="scientific">Elaeis guineensis var. tenera</name>
    <name type="common">Oil palm</name>
    <dbReference type="NCBI Taxonomy" id="51953"/>
    <lineage>
        <taxon>Eukaryota</taxon>
        <taxon>Viridiplantae</taxon>
        <taxon>Streptophyta</taxon>
        <taxon>Embryophyta</taxon>
        <taxon>Tracheophyta</taxon>
        <taxon>Spermatophyta</taxon>
        <taxon>Magnoliopsida</taxon>
        <taxon>Liliopsida</taxon>
        <taxon>Arecaceae</taxon>
        <taxon>Arecoideae</taxon>
        <taxon>Cocoseae</taxon>
        <taxon>Elaeidinae</taxon>
        <taxon>Elaeis</taxon>
    </lineage>
</organism>
<dbReference type="Proteomes" id="UP000504607">
    <property type="component" value="Unplaced"/>
</dbReference>
<dbReference type="Pfam" id="PF07727">
    <property type="entry name" value="RVT_2"/>
    <property type="match status" value="1"/>
</dbReference>
<gene>
    <name evidence="3" type="primary">LOC105033231</name>
</gene>
<keyword evidence="2" id="KW-1185">Reference proteome</keyword>
<evidence type="ECO:0000313" key="3">
    <source>
        <dbReference type="RefSeq" id="XP_010906240.1"/>
    </source>
</evidence>
<dbReference type="RefSeq" id="XP_010906240.1">
    <property type="nucleotide sequence ID" value="XM_010907938.1"/>
</dbReference>
<dbReference type="InterPro" id="IPR013103">
    <property type="entry name" value="RVT_2"/>
</dbReference>
<dbReference type="AlphaFoldDB" id="A0A6I9QBX8"/>
<dbReference type="OrthoDB" id="785858at2759"/>
<dbReference type="InParanoid" id="A0A6I9QBX8"/>
<evidence type="ECO:0000259" key="1">
    <source>
        <dbReference type="Pfam" id="PF07727"/>
    </source>
</evidence>
<feature type="domain" description="Reverse transcriptase Ty1/copia-type" evidence="1">
    <location>
        <begin position="96"/>
        <end position="228"/>
    </location>
</feature>
<dbReference type="CDD" id="cd09272">
    <property type="entry name" value="RNase_HI_RT_Ty1"/>
    <property type="match status" value="1"/>
</dbReference>